<evidence type="ECO:0008006" key="7">
    <source>
        <dbReference type="Google" id="ProtNLM"/>
    </source>
</evidence>
<evidence type="ECO:0000256" key="1">
    <source>
        <dbReference type="ARBA" id="ARBA00004496"/>
    </source>
</evidence>
<evidence type="ECO:0000256" key="3">
    <source>
        <dbReference type="ARBA" id="ARBA00022490"/>
    </source>
</evidence>
<evidence type="ECO:0000256" key="4">
    <source>
        <dbReference type="ARBA" id="ARBA00023186"/>
    </source>
</evidence>
<dbReference type="RefSeq" id="WP_344863258.1">
    <property type="nucleotide sequence ID" value="NZ_BAAAZN010000010.1"/>
</dbReference>
<reference evidence="6" key="1">
    <citation type="journal article" date="2019" name="Int. J. Syst. Evol. Microbiol.">
        <title>The Global Catalogue of Microorganisms (GCM) 10K type strain sequencing project: providing services to taxonomists for standard genome sequencing and annotation.</title>
        <authorList>
            <consortium name="The Broad Institute Genomics Platform"/>
            <consortium name="The Broad Institute Genome Sequencing Center for Infectious Disease"/>
            <person name="Wu L."/>
            <person name="Ma J."/>
        </authorList>
    </citation>
    <scope>NUCLEOTIDE SEQUENCE [LARGE SCALE GENOMIC DNA]</scope>
    <source>
        <strain evidence="6">JCM 16898</strain>
    </source>
</reference>
<keyword evidence="4" id="KW-0143">Chaperone</keyword>
<organism evidence="5 6">
    <name type="scientific">Amycolatopsis ultiminotia</name>
    <dbReference type="NCBI Taxonomy" id="543629"/>
    <lineage>
        <taxon>Bacteria</taxon>
        <taxon>Bacillati</taxon>
        <taxon>Actinomycetota</taxon>
        <taxon>Actinomycetes</taxon>
        <taxon>Pseudonocardiales</taxon>
        <taxon>Pseudonocardiaceae</taxon>
        <taxon>Amycolatopsis</taxon>
    </lineage>
</organism>
<dbReference type="Pfam" id="PF14011">
    <property type="entry name" value="ESX-1_EspG"/>
    <property type="match status" value="1"/>
</dbReference>
<dbReference type="Proteomes" id="UP001500689">
    <property type="component" value="Unassembled WGS sequence"/>
</dbReference>
<protein>
    <recommendedName>
        <fullName evidence="7">EspG family protein</fullName>
    </recommendedName>
</protein>
<comment type="subcellular location">
    <subcellularLocation>
        <location evidence="1">Cytoplasm</location>
    </subcellularLocation>
</comment>
<dbReference type="InterPro" id="IPR025734">
    <property type="entry name" value="EspG"/>
</dbReference>
<evidence type="ECO:0000313" key="6">
    <source>
        <dbReference type="Proteomes" id="UP001500689"/>
    </source>
</evidence>
<keyword evidence="3" id="KW-0963">Cytoplasm</keyword>
<accession>A0ABP6WZA8</accession>
<keyword evidence="6" id="KW-1185">Reference proteome</keyword>
<sequence length="134" mass="14695">MFCLVCSGERADLVGRSGARLLLDWASLTCSNTDLNTISSGRIPSTTSPSIRDAKHVLRWLNAPHTYFVRLYVAVRDGRGRRRRNEHPPGWADTDQGRVLLSVDSAGWISLAGAAPSDIANKVQRLAHDLRNGS</sequence>
<comment type="caution">
    <text evidence="5">The sequence shown here is derived from an EMBL/GenBank/DDBJ whole genome shotgun (WGS) entry which is preliminary data.</text>
</comment>
<proteinExistence type="inferred from homology"/>
<dbReference type="EMBL" id="BAAAZN010000010">
    <property type="protein sequence ID" value="GAA3557916.1"/>
    <property type="molecule type" value="Genomic_DNA"/>
</dbReference>
<evidence type="ECO:0000313" key="5">
    <source>
        <dbReference type="EMBL" id="GAA3557916.1"/>
    </source>
</evidence>
<evidence type="ECO:0000256" key="2">
    <source>
        <dbReference type="ARBA" id="ARBA00006411"/>
    </source>
</evidence>
<name>A0ABP6WZA8_9PSEU</name>
<comment type="similarity">
    <text evidence="2">Belongs to the EspG family.</text>
</comment>
<gene>
    <name evidence="5" type="ORF">GCM10022222_46860</name>
</gene>